<protein>
    <submittedName>
        <fullName evidence="3">Molybdopterin-dependent oxidoreductase</fullName>
    </submittedName>
</protein>
<feature type="transmembrane region" description="Helical" evidence="1">
    <location>
        <begin position="156"/>
        <end position="174"/>
    </location>
</feature>
<feature type="transmembrane region" description="Helical" evidence="1">
    <location>
        <begin position="125"/>
        <end position="144"/>
    </location>
</feature>
<dbReference type="PRINTS" id="PR00407">
    <property type="entry name" value="EUMOPTERIN"/>
</dbReference>
<accession>A0ABW1MUP8</accession>
<keyword evidence="1" id="KW-0812">Transmembrane</keyword>
<dbReference type="SUPFAM" id="SSF56524">
    <property type="entry name" value="Oxidoreductase molybdopterin-binding domain"/>
    <property type="match status" value="1"/>
</dbReference>
<name>A0ABW1MUP8_9ACTN</name>
<gene>
    <name evidence="3" type="ORF">ACFP4F_28500</name>
</gene>
<dbReference type="Gene3D" id="3.90.420.10">
    <property type="entry name" value="Oxidoreductase, molybdopterin-binding domain"/>
    <property type="match status" value="1"/>
</dbReference>
<proteinExistence type="predicted"/>
<comment type="caution">
    <text evidence="3">The sequence shown here is derived from an EMBL/GenBank/DDBJ whole genome shotgun (WGS) entry which is preliminary data.</text>
</comment>
<evidence type="ECO:0000259" key="2">
    <source>
        <dbReference type="Pfam" id="PF00174"/>
    </source>
</evidence>
<keyword evidence="1" id="KW-1133">Transmembrane helix</keyword>
<dbReference type="InterPro" id="IPR008335">
    <property type="entry name" value="Mopterin_OxRdtase_euk"/>
</dbReference>
<dbReference type="InterPro" id="IPR000572">
    <property type="entry name" value="OxRdtase_Mopterin-bd_dom"/>
</dbReference>
<dbReference type="PANTHER" id="PTHR43032:SF2">
    <property type="entry name" value="BLL0505 PROTEIN"/>
    <property type="match status" value="1"/>
</dbReference>
<evidence type="ECO:0000313" key="4">
    <source>
        <dbReference type="Proteomes" id="UP001596139"/>
    </source>
</evidence>
<dbReference type="Proteomes" id="UP001596139">
    <property type="component" value="Unassembled WGS sequence"/>
</dbReference>
<feature type="transmembrane region" description="Helical" evidence="1">
    <location>
        <begin position="20"/>
        <end position="46"/>
    </location>
</feature>
<dbReference type="CDD" id="cd00321">
    <property type="entry name" value="SO_family_Moco"/>
    <property type="match status" value="1"/>
</dbReference>
<evidence type="ECO:0000256" key="1">
    <source>
        <dbReference type="SAM" id="Phobius"/>
    </source>
</evidence>
<feature type="transmembrane region" description="Helical" evidence="1">
    <location>
        <begin position="84"/>
        <end position="104"/>
    </location>
</feature>
<dbReference type="PANTHER" id="PTHR43032">
    <property type="entry name" value="PROTEIN-METHIONINE-SULFOXIDE REDUCTASE"/>
    <property type="match status" value="1"/>
</dbReference>
<keyword evidence="1" id="KW-0472">Membrane</keyword>
<reference evidence="4" key="1">
    <citation type="journal article" date="2019" name="Int. J. Syst. Evol. Microbiol.">
        <title>The Global Catalogue of Microorganisms (GCM) 10K type strain sequencing project: providing services to taxonomists for standard genome sequencing and annotation.</title>
        <authorList>
            <consortium name="The Broad Institute Genomics Platform"/>
            <consortium name="The Broad Institute Genome Sequencing Center for Infectious Disease"/>
            <person name="Wu L."/>
            <person name="Ma J."/>
        </authorList>
    </citation>
    <scope>NUCLEOTIDE SEQUENCE [LARGE SCALE GENOMIC DNA]</scope>
    <source>
        <strain evidence="4">CGMCC 1.15180</strain>
    </source>
</reference>
<dbReference type="Pfam" id="PF00174">
    <property type="entry name" value="Oxidored_molyb"/>
    <property type="match status" value="1"/>
</dbReference>
<dbReference type="EMBL" id="JBHSPX010000008">
    <property type="protein sequence ID" value="MFC6066462.1"/>
    <property type="molecule type" value="Genomic_DNA"/>
</dbReference>
<evidence type="ECO:0000313" key="3">
    <source>
        <dbReference type="EMBL" id="MFC6066462.1"/>
    </source>
</evidence>
<feature type="domain" description="Oxidoreductase molybdopterin-binding" evidence="2">
    <location>
        <begin position="277"/>
        <end position="412"/>
    </location>
</feature>
<organism evidence="3 4">
    <name type="scientific">Streptomyces ochraceiscleroticus</name>
    <dbReference type="NCBI Taxonomy" id="47761"/>
    <lineage>
        <taxon>Bacteria</taxon>
        <taxon>Bacillati</taxon>
        <taxon>Actinomycetota</taxon>
        <taxon>Actinomycetes</taxon>
        <taxon>Kitasatosporales</taxon>
        <taxon>Streptomycetaceae</taxon>
        <taxon>Streptomyces</taxon>
    </lineage>
</organism>
<keyword evidence="4" id="KW-1185">Reference proteome</keyword>
<sequence>MARSTSFPVRWRSPLRGPWFTSALGVVLLAGITVLFVTGLLSYAAYNPDLSPVNDKTPDKGLLGFYLFSWPTGPYWLYRLTQGVHVTLGITLVPVLLAKLWSVVPRLFQLPPARSVAHALERISLLLLVGGALFEFTTGVLNVQLDYVFPGSFYPLHFYGAWVFFAAFVAHAVLKVPAALRNLRGLREDEGLPRERAGQLRAPHPDPPTVSRRGALWLVGGGALLLFGTSAGRSFDGPLRRTAVLTPHGGADPGSGPGGFQINKTAAYVGVTARETSGEAWRLVVTGRTGIVRLSRAELLALDLHSSALPIACVEGWSTSDQWWRGVRLRDVAQLVGYDADTAPDVLVESLQSHGAFRRAALRTNQVRDARSLLALEVNGEPLTLDHGYPARVIVPGAPGVLNTKWVARMTFGEL</sequence>
<dbReference type="RefSeq" id="WP_031061780.1">
    <property type="nucleotide sequence ID" value="NZ_JBHSPX010000008.1"/>
</dbReference>
<dbReference type="InterPro" id="IPR036374">
    <property type="entry name" value="OxRdtase_Mopterin-bd_sf"/>
</dbReference>